<dbReference type="OrthoDB" id="9791543at2"/>
<sequence>MSKPVLFIVAGPNGSGKSLFSKKLTTTDLEVFDGDKHMTALIKKYPETGSEALWSFINENIFEKQKREVLAARVNYAFETNFSSPDPMKTAREFKNAGYDIYLIFMGLNSLEESIQRVDYRVSGGGHKVSEDSIRYNYEFGFKNLYKHVAEFDLVTLFDNRISSIEEIVIPCEILRLEKGKVYLQMKDCPAWAEPVIARLRDSL</sequence>
<evidence type="ECO:0000256" key="2">
    <source>
        <dbReference type="ARBA" id="ARBA00022840"/>
    </source>
</evidence>
<keyword evidence="5" id="KW-1185">Reference proteome</keyword>
<gene>
    <name evidence="4" type="ORF">A4H97_07265</name>
</gene>
<evidence type="ECO:0000256" key="1">
    <source>
        <dbReference type="ARBA" id="ARBA00022741"/>
    </source>
</evidence>
<dbReference type="PANTHER" id="PTHR39206">
    <property type="entry name" value="SLL8004 PROTEIN"/>
    <property type="match status" value="1"/>
</dbReference>
<evidence type="ECO:0000313" key="5">
    <source>
        <dbReference type="Proteomes" id="UP000192610"/>
    </source>
</evidence>
<dbReference type="GO" id="GO:0016301">
    <property type="term" value="F:kinase activity"/>
    <property type="evidence" value="ECO:0007669"/>
    <property type="project" value="InterPro"/>
</dbReference>
<keyword evidence="2" id="KW-0067">ATP-binding</keyword>
<proteinExistence type="predicted"/>
<dbReference type="InterPro" id="IPR010488">
    <property type="entry name" value="Zeta_toxin_domain"/>
</dbReference>
<accession>A0A1V9EN57</accession>
<dbReference type="Gene3D" id="3.40.50.300">
    <property type="entry name" value="P-loop containing nucleotide triphosphate hydrolases"/>
    <property type="match status" value="1"/>
</dbReference>
<dbReference type="GO" id="GO:0005524">
    <property type="term" value="F:ATP binding"/>
    <property type="evidence" value="ECO:0007669"/>
    <property type="project" value="UniProtKB-KW"/>
</dbReference>
<dbReference type="AlphaFoldDB" id="A0A1V9EN57"/>
<dbReference type="RefSeq" id="WP_081201350.1">
    <property type="nucleotide sequence ID" value="NZ_FOCZ01000002.1"/>
</dbReference>
<dbReference type="SUPFAM" id="SSF52540">
    <property type="entry name" value="P-loop containing nucleoside triphosphate hydrolases"/>
    <property type="match status" value="1"/>
</dbReference>
<feature type="domain" description="Zeta toxin" evidence="3">
    <location>
        <begin position="2"/>
        <end position="139"/>
    </location>
</feature>
<comment type="caution">
    <text evidence="4">The sequence shown here is derived from an EMBL/GenBank/DDBJ whole genome shotgun (WGS) entry which is preliminary data.</text>
</comment>
<name>A0A1V9EN57_9BACT</name>
<dbReference type="EMBL" id="LVXG01000023">
    <property type="protein sequence ID" value="OQP47295.1"/>
    <property type="molecule type" value="Genomic_DNA"/>
</dbReference>
<dbReference type="Proteomes" id="UP000192610">
    <property type="component" value="Unassembled WGS sequence"/>
</dbReference>
<reference evidence="5" key="1">
    <citation type="submission" date="2016-04" db="EMBL/GenBank/DDBJ databases">
        <authorList>
            <person name="Chen L."/>
            <person name="Zhuang W."/>
            <person name="Wang G."/>
        </authorList>
    </citation>
    <scope>NUCLEOTIDE SEQUENCE [LARGE SCALE GENOMIC DNA]</scope>
    <source>
        <strain evidence="5">17621</strain>
    </source>
</reference>
<protein>
    <recommendedName>
        <fullName evidence="3">Zeta toxin domain-containing protein</fullName>
    </recommendedName>
</protein>
<evidence type="ECO:0000313" key="4">
    <source>
        <dbReference type="EMBL" id="OQP47295.1"/>
    </source>
</evidence>
<organism evidence="4 5">
    <name type="scientific">Niastella yeongjuensis</name>
    <dbReference type="NCBI Taxonomy" id="354355"/>
    <lineage>
        <taxon>Bacteria</taxon>
        <taxon>Pseudomonadati</taxon>
        <taxon>Bacteroidota</taxon>
        <taxon>Chitinophagia</taxon>
        <taxon>Chitinophagales</taxon>
        <taxon>Chitinophagaceae</taxon>
        <taxon>Niastella</taxon>
    </lineage>
</organism>
<dbReference type="PANTHER" id="PTHR39206:SF1">
    <property type="entry name" value="SLL8004 PROTEIN"/>
    <property type="match status" value="1"/>
</dbReference>
<dbReference type="InterPro" id="IPR027417">
    <property type="entry name" value="P-loop_NTPase"/>
</dbReference>
<keyword evidence="1" id="KW-0547">Nucleotide-binding</keyword>
<evidence type="ECO:0000259" key="3">
    <source>
        <dbReference type="Pfam" id="PF06414"/>
    </source>
</evidence>
<dbReference type="STRING" id="354355.SAMN05660816_01477"/>
<dbReference type="Pfam" id="PF06414">
    <property type="entry name" value="Zeta_toxin"/>
    <property type="match status" value="1"/>
</dbReference>